<comment type="caution">
    <text evidence="3">The sequence shown here is derived from an EMBL/GenBank/DDBJ whole genome shotgun (WGS) entry which is preliminary data.</text>
</comment>
<dbReference type="InterPro" id="IPR037029">
    <property type="entry name" value="Alliinase_N_sf"/>
</dbReference>
<feature type="domain" description="Alliinase EGF-like" evidence="2">
    <location>
        <begin position="82"/>
        <end position="134"/>
    </location>
</feature>
<gene>
    <name evidence="3" type="ORF">HS088_TW04G01203</name>
</gene>
<keyword evidence="1" id="KW-1133">Transmembrane helix</keyword>
<keyword evidence="3" id="KW-0032">Aminotransferase</keyword>
<keyword evidence="3" id="KW-0808">Transferase</keyword>
<proteinExistence type="predicted"/>
<protein>
    <submittedName>
        <fullName evidence="3">Tryptophan aminotransferase-related protein 3-like</fullName>
    </submittedName>
</protein>
<accession>A0A7J7DSH2</accession>
<reference evidence="3 4" key="1">
    <citation type="journal article" date="2020" name="Nat. Commun.">
        <title>Genome of Tripterygium wilfordii and identification of cytochrome P450 involved in triptolide biosynthesis.</title>
        <authorList>
            <person name="Tu L."/>
            <person name="Su P."/>
            <person name="Zhang Z."/>
            <person name="Gao L."/>
            <person name="Wang J."/>
            <person name="Hu T."/>
            <person name="Zhou J."/>
            <person name="Zhang Y."/>
            <person name="Zhao Y."/>
            <person name="Liu Y."/>
            <person name="Song Y."/>
            <person name="Tong Y."/>
            <person name="Lu Y."/>
            <person name="Yang J."/>
            <person name="Xu C."/>
            <person name="Jia M."/>
            <person name="Peters R.J."/>
            <person name="Huang L."/>
            <person name="Gao W."/>
        </authorList>
    </citation>
    <scope>NUCLEOTIDE SEQUENCE [LARGE SCALE GENOMIC DNA]</scope>
    <source>
        <strain evidence="4">cv. XIE 37</strain>
        <tissue evidence="3">Leaf</tissue>
    </source>
</reference>
<evidence type="ECO:0000313" key="4">
    <source>
        <dbReference type="Proteomes" id="UP000593562"/>
    </source>
</evidence>
<dbReference type="Proteomes" id="UP000593562">
    <property type="component" value="Unassembled WGS sequence"/>
</dbReference>
<dbReference type="GO" id="GO:0016846">
    <property type="term" value="F:carbon-sulfur lyase activity"/>
    <property type="evidence" value="ECO:0007669"/>
    <property type="project" value="InterPro"/>
</dbReference>
<name>A0A7J7DSH2_TRIWF</name>
<sequence length="163" mass="18021">MLEGTVNYERQKNSMLCDKNRLDVPSTAIIVKTKGKRRNLKRRAKMAKNLSSKYMLCLVTSIILNILLIIYLYVGGGNWHLTWTKGAGNEAEAVAAVYCSGHGRAYLDGFVLDGNLPVCECNSCYGGPDCSHFNTSYIADADGYSLSLWVFLTNTTHACVHMV</sequence>
<dbReference type="InParanoid" id="A0A7J7DSH2"/>
<keyword evidence="1" id="KW-0472">Membrane</keyword>
<dbReference type="Gene3D" id="2.10.25.30">
    <property type="entry name" value="EGF-like, alliinase"/>
    <property type="match status" value="1"/>
</dbReference>
<dbReference type="InterPro" id="IPR006947">
    <property type="entry name" value="EGF_alliinase"/>
</dbReference>
<organism evidence="3 4">
    <name type="scientific">Tripterygium wilfordii</name>
    <name type="common">Thunder God vine</name>
    <dbReference type="NCBI Taxonomy" id="458696"/>
    <lineage>
        <taxon>Eukaryota</taxon>
        <taxon>Viridiplantae</taxon>
        <taxon>Streptophyta</taxon>
        <taxon>Embryophyta</taxon>
        <taxon>Tracheophyta</taxon>
        <taxon>Spermatophyta</taxon>
        <taxon>Magnoliopsida</taxon>
        <taxon>eudicotyledons</taxon>
        <taxon>Gunneridae</taxon>
        <taxon>Pentapetalae</taxon>
        <taxon>rosids</taxon>
        <taxon>fabids</taxon>
        <taxon>Celastrales</taxon>
        <taxon>Celastraceae</taxon>
        <taxon>Tripterygium</taxon>
    </lineage>
</organism>
<dbReference type="EMBL" id="JAAARO010000004">
    <property type="protein sequence ID" value="KAF5749239.1"/>
    <property type="molecule type" value="Genomic_DNA"/>
</dbReference>
<dbReference type="AlphaFoldDB" id="A0A7J7DSH2"/>
<feature type="transmembrane region" description="Helical" evidence="1">
    <location>
        <begin position="54"/>
        <end position="74"/>
    </location>
</feature>
<dbReference type="GO" id="GO:0008483">
    <property type="term" value="F:transaminase activity"/>
    <property type="evidence" value="ECO:0007669"/>
    <property type="project" value="UniProtKB-KW"/>
</dbReference>
<evidence type="ECO:0000259" key="2">
    <source>
        <dbReference type="Pfam" id="PF04863"/>
    </source>
</evidence>
<evidence type="ECO:0000256" key="1">
    <source>
        <dbReference type="SAM" id="Phobius"/>
    </source>
</evidence>
<keyword evidence="4" id="KW-1185">Reference proteome</keyword>
<evidence type="ECO:0000313" key="3">
    <source>
        <dbReference type="EMBL" id="KAF5749239.1"/>
    </source>
</evidence>
<dbReference type="Pfam" id="PF04863">
    <property type="entry name" value="EGF_alliinase"/>
    <property type="match status" value="1"/>
</dbReference>
<keyword evidence="1" id="KW-0812">Transmembrane</keyword>